<protein>
    <submittedName>
        <fullName evidence="1">Uncharacterized protein</fullName>
    </submittedName>
</protein>
<evidence type="ECO:0000313" key="1">
    <source>
        <dbReference type="EMBL" id="SED37667.1"/>
    </source>
</evidence>
<accession>A0A1H5A5Z3</accession>
<reference evidence="2" key="1">
    <citation type="submission" date="2016-10" db="EMBL/GenBank/DDBJ databases">
        <authorList>
            <person name="Varghese N."/>
            <person name="Submissions S."/>
        </authorList>
    </citation>
    <scope>NUCLEOTIDE SEQUENCE [LARGE SCALE GENOMIC DNA]</scope>
    <source>
        <strain evidence="2">DSM 9751</strain>
    </source>
</reference>
<sequence length="138" mass="14886">MSQTATTARNAFRNHEIPGLCQRSINSTTKAIDGSYVSYNPSSRDYGCHTTALVLGGRVFLILNGDHREGLFGAVVEGGIAAGAAYFIERIAQANSRSEHHEITGQCADIFELTPTAVRCIGQELVDRMTQAANAIRD</sequence>
<evidence type="ECO:0000313" key="2">
    <source>
        <dbReference type="Proteomes" id="UP000198982"/>
    </source>
</evidence>
<dbReference type="Proteomes" id="UP000198982">
    <property type="component" value="Unassembled WGS sequence"/>
</dbReference>
<dbReference type="EMBL" id="FNTJ01000003">
    <property type="protein sequence ID" value="SED37667.1"/>
    <property type="molecule type" value="Genomic_DNA"/>
</dbReference>
<gene>
    <name evidence="1" type="ORF">SAMN05216178_6998</name>
</gene>
<name>A0A1H5A5Z3_9PSED</name>
<keyword evidence="2" id="KW-1185">Reference proteome</keyword>
<dbReference type="RefSeq" id="WP_092320949.1">
    <property type="nucleotide sequence ID" value="NZ_FNTJ01000003.1"/>
</dbReference>
<proteinExistence type="predicted"/>
<organism evidence="1 2">
    <name type="scientific">Pseudomonas saponiphila</name>
    <dbReference type="NCBI Taxonomy" id="556534"/>
    <lineage>
        <taxon>Bacteria</taxon>
        <taxon>Pseudomonadati</taxon>
        <taxon>Pseudomonadota</taxon>
        <taxon>Gammaproteobacteria</taxon>
        <taxon>Pseudomonadales</taxon>
        <taxon>Pseudomonadaceae</taxon>
        <taxon>Pseudomonas</taxon>
    </lineage>
</organism>
<dbReference type="AlphaFoldDB" id="A0A1H5A5Z3"/>